<sequence length="409" mass="44489">MMKTITLTPDASGMVDWPTLSNDKKSVVTIGSFDGMHQGHQAVIRRVVELAKKEQSFSVVVLFDPRPALVHGYAAKNGGQEPPADMVDTQALTSMQERLRAIDKLGVDYTLIVHYTLAFAAKSYRFFLGQMVGKLGMRTLTLGSDAAMGANRAGDVKAIENLALATGVFQLEVVDDRGPGETRVPANAQPVMPTGHGEPTDPLEGASKAERRAWSKKNQAKPVRVWSSTNVRYLLGQGRIKDADAILGHSHAVEGIVVHGEERGRTIGFPTANLSDNVAGYLPVDGVYAGWLVDLGSKTVESDHAGAASDGISQQFDSSSVDARLADHSPYRWPAAISIGTKPTFNEATGMNDRVVEAYAITDDWLDLYDHQVRVEFTGFLRPQIKFDSAQDLIDELKRNVEETKRITA</sequence>
<dbReference type="eggNOG" id="COG0196">
    <property type="taxonomic scope" value="Bacteria"/>
</dbReference>
<evidence type="ECO:0000256" key="5">
    <source>
        <dbReference type="ARBA" id="ARBA00022679"/>
    </source>
</evidence>
<dbReference type="InterPro" id="IPR023468">
    <property type="entry name" value="Riboflavin_kinase"/>
</dbReference>
<evidence type="ECO:0000256" key="3">
    <source>
        <dbReference type="ARBA" id="ARBA00022630"/>
    </source>
</evidence>
<evidence type="ECO:0000256" key="12">
    <source>
        <dbReference type="SAM" id="MobiDB-lite"/>
    </source>
</evidence>
<evidence type="ECO:0000256" key="1">
    <source>
        <dbReference type="ARBA" id="ARBA00004726"/>
    </source>
</evidence>
<dbReference type="GO" id="GO:0006747">
    <property type="term" value="P:FAD biosynthetic process"/>
    <property type="evidence" value="ECO:0007669"/>
    <property type="project" value="UniProtKB-UniPathway"/>
</dbReference>
<dbReference type="Pfam" id="PF01687">
    <property type="entry name" value="Flavokinase"/>
    <property type="match status" value="1"/>
</dbReference>
<evidence type="ECO:0000256" key="11">
    <source>
        <dbReference type="ARBA" id="ARBA00049494"/>
    </source>
</evidence>
<name>B6XWS5_9BIFI</name>
<dbReference type="GO" id="GO:0005524">
    <property type="term" value="F:ATP binding"/>
    <property type="evidence" value="ECO:0007669"/>
    <property type="project" value="UniProtKB-KW"/>
</dbReference>
<keyword evidence="4" id="KW-0288">FMN</keyword>
<dbReference type="Gene3D" id="2.40.30.30">
    <property type="entry name" value="Riboflavin kinase-like"/>
    <property type="match status" value="1"/>
</dbReference>
<evidence type="ECO:0000313" key="14">
    <source>
        <dbReference type="EMBL" id="EEB20854.1"/>
    </source>
</evidence>
<dbReference type="GO" id="GO:0008531">
    <property type="term" value="F:riboflavin kinase activity"/>
    <property type="evidence" value="ECO:0007669"/>
    <property type="project" value="UniProtKB-EC"/>
</dbReference>
<keyword evidence="6" id="KW-0548">Nucleotidyltransferase</keyword>
<dbReference type="SUPFAM" id="SSF52374">
    <property type="entry name" value="Nucleotidylyl transferase"/>
    <property type="match status" value="1"/>
</dbReference>
<evidence type="ECO:0000256" key="2">
    <source>
        <dbReference type="ARBA" id="ARBA00010214"/>
    </source>
</evidence>
<dbReference type="EMBL" id="ABXY01000023">
    <property type="protein sequence ID" value="EEB20854.1"/>
    <property type="molecule type" value="Genomic_DNA"/>
</dbReference>
<evidence type="ECO:0000313" key="15">
    <source>
        <dbReference type="Proteomes" id="UP000003882"/>
    </source>
</evidence>
<gene>
    <name evidence="14" type="ORF">BIFCAT_01503</name>
</gene>
<dbReference type="SUPFAM" id="SSF82114">
    <property type="entry name" value="Riboflavin kinase-like"/>
    <property type="match status" value="1"/>
</dbReference>
<dbReference type="GO" id="GO:0009231">
    <property type="term" value="P:riboflavin biosynthetic process"/>
    <property type="evidence" value="ECO:0007669"/>
    <property type="project" value="InterPro"/>
</dbReference>
<dbReference type="SMART" id="SM00904">
    <property type="entry name" value="Flavokinase"/>
    <property type="match status" value="1"/>
</dbReference>
<evidence type="ECO:0000256" key="4">
    <source>
        <dbReference type="ARBA" id="ARBA00022643"/>
    </source>
</evidence>
<comment type="similarity">
    <text evidence="2">Belongs to the RibF family.</text>
</comment>
<evidence type="ECO:0000256" key="10">
    <source>
        <dbReference type="ARBA" id="ARBA00047880"/>
    </source>
</evidence>
<comment type="pathway">
    <text evidence="1">Cofactor biosynthesis; FAD biosynthesis; FAD from FMN: step 1/1.</text>
</comment>
<reference evidence="14 15" key="2">
    <citation type="submission" date="2008-10" db="EMBL/GenBank/DDBJ databases">
        <authorList>
            <person name="Fulton L."/>
            <person name="Clifton S."/>
            <person name="Fulton B."/>
            <person name="Xu J."/>
            <person name="Minx P."/>
            <person name="Pepin K.H."/>
            <person name="Johnson M."/>
            <person name="Bhonagiri V."/>
            <person name="Nash W.E."/>
            <person name="Mardis E.R."/>
            <person name="Wilson R.K."/>
        </authorList>
    </citation>
    <scope>NUCLEOTIDE SEQUENCE [LARGE SCALE GENOMIC DNA]</scope>
    <source>
        <strain evidence="14 15">DSM 16992</strain>
    </source>
</reference>
<dbReference type="CDD" id="cd02064">
    <property type="entry name" value="FAD_synthetase_N"/>
    <property type="match status" value="1"/>
</dbReference>
<keyword evidence="8" id="KW-0274">FAD</keyword>
<keyword evidence="5" id="KW-0808">Transferase</keyword>
<dbReference type="InterPro" id="IPR014729">
    <property type="entry name" value="Rossmann-like_a/b/a_fold"/>
</dbReference>
<keyword evidence="14" id="KW-0418">Kinase</keyword>
<evidence type="ECO:0000259" key="13">
    <source>
        <dbReference type="SMART" id="SM00904"/>
    </source>
</evidence>
<feature type="region of interest" description="Disordered" evidence="12">
    <location>
        <begin position="179"/>
        <end position="210"/>
    </location>
</feature>
<comment type="caution">
    <text evidence="14">The sequence shown here is derived from an EMBL/GenBank/DDBJ whole genome shotgun (WGS) entry which is preliminary data.</text>
</comment>
<dbReference type="GO" id="GO:0003919">
    <property type="term" value="F:FMN adenylyltransferase activity"/>
    <property type="evidence" value="ECO:0007669"/>
    <property type="project" value="UniProtKB-EC"/>
</dbReference>
<comment type="catalytic activity">
    <reaction evidence="10">
        <text>riboflavin + ATP = FMN + ADP + H(+)</text>
        <dbReference type="Rhea" id="RHEA:14357"/>
        <dbReference type="ChEBI" id="CHEBI:15378"/>
        <dbReference type="ChEBI" id="CHEBI:30616"/>
        <dbReference type="ChEBI" id="CHEBI:57986"/>
        <dbReference type="ChEBI" id="CHEBI:58210"/>
        <dbReference type="ChEBI" id="CHEBI:456216"/>
        <dbReference type="EC" id="2.7.1.26"/>
    </reaction>
</comment>
<comment type="catalytic activity">
    <reaction evidence="11">
        <text>FMN + ATP + H(+) = FAD + diphosphate</text>
        <dbReference type="Rhea" id="RHEA:17237"/>
        <dbReference type="ChEBI" id="CHEBI:15378"/>
        <dbReference type="ChEBI" id="CHEBI:30616"/>
        <dbReference type="ChEBI" id="CHEBI:33019"/>
        <dbReference type="ChEBI" id="CHEBI:57692"/>
        <dbReference type="ChEBI" id="CHEBI:58210"/>
        <dbReference type="EC" id="2.7.7.2"/>
    </reaction>
</comment>
<dbReference type="Gene3D" id="3.40.50.620">
    <property type="entry name" value="HUPs"/>
    <property type="match status" value="1"/>
</dbReference>
<keyword evidence="3" id="KW-0285">Flavoprotein</keyword>
<keyword evidence="9" id="KW-0067">ATP-binding</keyword>
<dbReference type="InterPro" id="IPR015864">
    <property type="entry name" value="FAD_synthase"/>
</dbReference>
<proteinExistence type="inferred from homology"/>
<evidence type="ECO:0000256" key="6">
    <source>
        <dbReference type="ARBA" id="ARBA00022695"/>
    </source>
</evidence>
<organism evidence="14 15">
    <name type="scientific">Bifidobacterium catenulatum DSM 16992 = JCM 1194 = LMG 11043</name>
    <dbReference type="NCBI Taxonomy" id="566552"/>
    <lineage>
        <taxon>Bacteria</taxon>
        <taxon>Bacillati</taxon>
        <taxon>Actinomycetota</taxon>
        <taxon>Actinomycetes</taxon>
        <taxon>Bifidobacteriales</taxon>
        <taxon>Bifidobacteriaceae</taxon>
        <taxon>Bifidobacterium</taxon>
    </lineage>
</organism>
<dbReference type="PANTHER" id="PTHR22749">
    <property type="entry name" value="RIBOFLAVIN KINASE/FMN ADENYLYLTRANSFERASE"/>
    <property type="match status" value="1"/>
</dbReference>
<dbReference type="PANTHER" id="PTHR22749:SF6">
    <property type="entry name" value="RIBOFLAVIN KINASE"/>
    <property type="match status" value="1"/>
</dbReference>
<dbReference type="InterPro" id="IPR015865">
    <property type="entry name" value="Riboflavin_kinase_bac/euk"/>
</dbReference>
<accession>B6XWS5</accession>
<dbReference type="UniPathway" id="UPA00277">
    <property type="reaction ID" value="UER00407"/>
</dbReference>
<evidence type="ECO:0000256" key="8">
    <source>
        <dbReference type="ARBA" id="ARBA00022827"/>
    </source>
</evidence>
<dbReference type="Pfam" id="PF06574">
    <property type="entry name" value="FAD_syn"/>
    <property type="match status" value="1"/>
</dbReference>
<dbReference type="GO" id="GO:0009398">
    <property type="term" value="P:FMN biosynthetic process"/>
    <property type="evidence" value="ECO:0007669"/>
    <property type="project" value="TreeGrafter"/>
</dbReference>
<keyword evidence="7" id="KW-0547">Nucleotide-binding</keyword>
<evidence type="ECO:0000256" key="9">
    <source>
        <dbReference type="ARBA" id="ARBA00022840"/>
    </source>
</evidence>
<protein>
    <submittedName>
        <fullName evidence="14">Riboflavin kinase</fullName>
    </submittedName>
</protein>
<dbReference type="AlphaFoldDB" id="B6XWS5"/>
<reference evidence="14 15" key="1">
    <citation type="submission" date="2008-10" db="EMBL/GenBank/DDBJ databases">
        <title>Draft genome sequence of Bifidobacterium catenulatum (DSM 16992).</title>
        <authorList>
            <person name="Sudarsanam P."/>
            <person name="Ley R."/>
            <person name="Guruge J."/>
            <person name="Turnbaugh P.J."/>
            <person name="Mahowald M."/>
            <person name="Liep D."/>
            <person name="Gordon J."/>
        </authorList>
    </citation>
    <scope>NUCLEOTIDE SEQUENCE [LARGE SCALE GENOMIC DNA]</scope>
    <source>
        <strain evidence="14 15">DSM 16992</strain>
    </source>
</reference>
<dbReference type="Proteomes" id="UP000003882">
    <property type="component" value="Unassembled WGS sequence"/>
</dbReference>
<evidence type="ECO:0000256" key="7">
    <source>
        <dbReference type="ARBA" id="ARBA00022741"/>
    </source>
</evidence>
<feature type="domain" description="Riboflavin kinase" evidence="13">
    <location>
        <begin position="246"/>
        <end position="409"/>
    </location>
</feature>
<dbReference type="InterPro" id="IPR023465">
    <property type="entry name" value="Riboflavin_kinase_dom_sf"/>
</dbReference>